<dbReference type="AlphaFoldDB" id="A0A482WG46"/>
<feature type="compositionally biased region" description="Basic and acidic residues" evidence="1">
    <location>
        <begin position="51"/>
        <end position="66"/>
    </location>
</feature>
<gene>
    <name evidence="2" type="ORF">LSTR_LSTR014636</name>
</gene>
<dbReference type="OrthoDB" id="10570938at2759"/>
<name>A0A482WG46_LAOST</name>
<dbReference type="EMBL" id="QKKF02037106">
    <property type="protein sequence ID" value="RZF32464.1"/>
    <property type="molecule type" value="Genomic_DNA"/>
</dbReference>
<proteinExistence type="predicted"/>
<reference evidence="2 3" key="1">
    <citation type="journal article" date="2017" name="Gigascience">
        <title>Genome sequence of the small brown planthopper, Laodelphax striatellus.</title>
        <authorList>
            <person name="Zhu J."/>
            <person name="Jiang F."/>
            <person name="Wang X."/>
            <person name="Yang P."/>
            <person name="Bao Y."/>
            <person name="Zhao W."/>
            <person name="Wang W."/>
            <person name="Lu H."/>
            <person name="Wang Q."/>
            <person name="Cui N."/>
            <person name="Li J."/>
            <person name="Chen X."/>
            <person name="Luo L."/>
            <person name="Yu J."/>
            <person name="Kang L."/>
            <person name="Cui F."/>
        </authorList>
    </citation>
    <scope>NUCLEOTIDE SEQUENCE [LARGE SCALE GENOMIC DNA]</scope>
    <source>
        <strain evidence="2">Lst14</strain>
    </source>
</reference>
<sequence>MDKDGRVELLDKNDEVIPLSTTVDEFDETEFIGDLSTKVTNSAWKDTSNAQEEKERTLFDGEHGKVTVESASKASSPTPSKKERLPPLSKLTSPGSNVDDIQQFVADDVKSVDRPAGGTSVASSQSSFWQRRLKQKSPVVSKYDDFFRKEEEEISAAMEKHQEMRVKWQKMDHLSSEAEESYNFFTKVWDEETEEIRGEKPKMSPPGGDEVETEEQTKLLASDFLGLPHEGSSVLEPYVLPQVEDTSMQLQIEDEIYFYPT</sequence>
<accession>A0A482WG46</accession>
<feature type="compositionally biased region" description="Polar residues" evidence="1">
    <location>
        <begin position="40"/>
        <end position="50"/>
    </location>
</feature>
<dbReference type="InParanoid" id="A0A482WG46"/>
<evidence type="ECO:0000313" key="2">
    <source>
        <dbReference type="EMBL" id="RZF32464.1"/>
    </source>
</evidence>
<feature type="region of interest" description="Disordered" evidence="1">
    <location>
        <begin position="193"/>
        <end position="214"/>
    </location>
</feature>
<protein>
    <submittedName>
        <fullName evidence="2">Uncharacterized protein</fullName>
    </submittedName>
</protein>
<organism evidence="2 3">
    <name type="scientific">Laodelphax striatellus</name>
    <name type="common">Small brown planthopper</name>
    <name type="synonym">Delphax striatella</name>
    <dbReference type="NCBI Taxonomy" id="195883"/>
    <lineage>
        <taxon>Eukaryota</taxon>
        <taxon>Metazoa</taxon>
        <taxon>Ecdysozoa</taxon>
        <taxon>Arthropoda</taxon>
        <taxon>Hexapoda</taxon>
        <taxon>Insecta</taxon>
        <taxon>Pterygota</taxon>
        <taxon>Neoptera</taxon>
        <taxon>Paraneoptera</taxon>
        <taxon>Hemiptera</taxon>
        <taxon>Auchenorrhyncha</taxon>
        <taxon>Fulgoroidea</taxon>
        <taxon>Delphacidae</taxon>
        <taxon>Criomorphinae</taxon>
        <taxon>Laodelphax</taxon>
    </lineage>
</organism>
<evidence type="ECO:0000256" key="1">
    <source>
        <dbReference type="SAM" id="MobiDB-lite"/>
    </source>
</evidence>
<evidence type="ECO:0000313" key="3">
    <source>
        <dbReference type="Proteomes" id="UP000291343"/>
    </source>
</evidence>
<comment type="caution">
    <text evidence="2">The sequence shown here is derived from an EMBL/GenBank/DDBJ whole genome shotgun (WGS) entry which is preliminary data.</text>
</comment>
<feature type="compositionally biased region" description="Low complexity" evidence="1">
    <location>
        <begin position="70"/>
        <end position="79"/>
    </location>
</feature>
<feature type="region of interest" description="Disordered" evidence="1">
    <location>
        <begin position="40"/>
        <end position="98"/>
    </location>
</feature>
<dbReference type="Proteomes" id="UP000291343">
    <property type="component" value="Unassembled WGS sequence"/>
</dbReference>
<keyword evidence="3" id="KW-1185">Reference proteome</keyword>